<comment type="caution">
    <text evidence="2">The sequence shown here is derived from an EMBL/GenBank/DDBJ whole genome shotgun (WGS) entry which is preliminary data.</text>
</comment>
<reference evidence="2 3" key="1">
    <citation type="submission" date="2015-04" db="EMBL/GenBank/DDBJ databases">
        <title>The draft genome sequence of Roseovarius sp.R12b.</title>
        <authorList>
            <person name="Li G."/>
            <person name="Lai Q."/>
            <person name="Shao Z."/>
            <person name="Yan P."/>
        </authorList>
    </citation>
    <scope>NUCLEOTIDE SEQUENCE [LARGE SCALE GENOMIC DNA]</scope>
    <source>
        <strain evidence="2 3">R12B</strain>
    </source>
</reference>
<dbReference type="STRING" id="1641875.XM53_00780"/>
<proteinExistence type="predicted"/>
<feature type="region of interest" description="Disordered" evidence="1">
    <location>
        <begin position="23"/>
        <end position="65"/>
    </location>
</feature>
<evidence type="ECO:0000313" key="3">
    <source>
        <dbReference type="Proteomes" id="UP000051295"/>
    </source>
</evidence>
<name>A0A0T5P019_9RHOB</name>
<gene>
    <name evidence="2" type="ORF">XM53_00780</name>
</gene>
<evidence type="ECO:0000256" key="1">
    <source>
        <dbReference type="SAM" id="MobiDB-lite"/>
    </source>
</evidence>
<evidence type="ECO:0000313" key="2">
    <source>
        <dbReference type="EMBL" id="KRS14303.1"/>
    </source>
</evidence>
<sequence>MWSDLQNPVLQVIPDLILPAPGLTRGDPLATSRHPVPGLTRDLPAKDFAPPLASQLGNLLAPEAQ</sequence>
<dbReference type="EMBL" id="LAXJ01000002">
    <property type="protein sequence ID" value="KRS14303.1"/>
    <property type="molecule type" value="Genomic_DNA"/>
</dbReference>
<dbReference type="PATRIC" id="fig|1641875.4.peg.1241"/>
<dbReference type="AlphaFoldDB" id="A0A0T5P019"/>
<protein>
    <submittedName>
        <fullName evidence="2">Uncharacterized protein</fullName>
    </submittedName>
</protein>
<accession>A0A0T5P019</accession>
<keyword evidence="3" id="KW-1185">Reference proteome</keyword>
<dbReference type="Proteomes" id="UP000051295">
    <property type="component" value="Unassembled WGS sequence"/>
</dbReference>
<organism evidence="2 3">
    <name type="scientific">Roseovarius atlanticus</name>
    <dbReference type="NCBI Taxonomy" id="1641875"/>
    <lineage>
        <taxon>Bacteria</taxon>
        <taxon>Pseudomonadati</taxon>
        <taxon>Pseudomonadota</taxon>
        <taxon>Alphaproteobacteria</taxon>
        <taxon>Rhodobacterales</taxon>
        <taxon>Roseobacteraceae</taxon>
        <taxon>Roseovarius</taxon>
    </lineage>
</organism>